<dbReference type="EMBL" id="GBXM01024611">
    <property type="protein sequence ID" value="JAH83966.1"/>
    <property type="molecule type" value="Transcribed_RNA"/>
</dbReference>
<reference evidence="2" key="2">
    <citation type="journal article" date="2015" name="Fish Shellfish Immunol.">
        <title>Early steps in the European eel (Anguilla anguilla)-Vibrio vulnificus interaction in the gills: Role of the RtxA13 toxin.</title>
        <authorList>
            <person name="Callol A."/>
            <person name="Pajuelo D."/>
            <person name="Ebbesson L."/>
            <person name="Teles M."/>
            <person name="MacKenzie S."/>
            <person name="Amaro C."/>
        </authorList>
    </citation>
    <scope>NUCLEOTIDE SEQUENCE</scope>
</reference>
<evidence type="ECO:0000256" key="1">
    <source>
        <dbReference type="SAM" id="SignalP"/>
    </source>
</evidence>
<name>A0A0E9W0X8_ANGAN</name>
<keyword evidence="1" id="KW-0732">Signal</keyword>
<reference evidence="2" key="1">
    <citation type="submission" date="2014-11" db="EMBL/GenBank/DDBJ databases">
        <authorList>
            <person name="Amaro Gonzalez C."/>
        </authorList>
    </citation>
    <scope>NUCLEOTIDE SEQUENCE</scope>
</reference>
<protein>
    <submittedName>
        <fullName evidence="2">Uncharacterized protein</fullName>
    </submittedName>
</protein>
<proteinExistence type="predicted"/>
<accession>A0A0E9W0X8</accession>
<sequence>MSFWTGSFIIILVPLQLMLITDSLCNYGNSRVMPLTPSYLLLILAPT</sequence>
<evidence type="ECO:0000313" key="2">
    <source>
        <dbReference type="EMBL" id="JAH83966.1"/>
    </source>
</evidence>
<feature type="chain" id="PRO_5002433947" evidence="1">
    <location>
        <begin position="24"/>
        <end position="47"/>
    </location>
</feature>
<organism evidence="2">
    <name type="scientific">Anguilla anguilla</name>
    <name type="common">European freshwater eel</name>
    <name type="synonym">Muraena anguilla</name>
    <dbReference type="NCBI Taxonomy" id="7936"/>
    <lineage>
        <taxon>Eukaryota</taxon>
        <taxon>Metazoa</taxon>
        <taxon>Chordata</taxon>
        <taxon>Craniata</taxon>
        <taxon>Vertebrata</taxon>
        <taxon>Euteleostomi</taxon>
        <taxon>Actinopterygii</taxon>
        <taxon>Neopterygii</taxon>
        <taxon>Teleostei</taxon>
        <taxon>Anguilliformes</taxon>
        <taxon>Anguillidae</taxon>
        <taxon>Anguilla</taxon>
    </lineage>
</organism>
<dbReference type="AlphaFoldDB" id="A0A0E9W0X8"/>
<feature type="signal peptide" evidence="1">
    <location>
        <begin position="1"/>
        <end position="23"/>
    </location>
</feature>